<dbReference type="AlphaFoldDB" id="A0A2M9Q303"/>
<evidence type="ECO:0000313" key="3">
    <source>
        <dbReference type="Proteomes" id="UP000232101"/>
    </source>
</evidence>
<proteinExistence type="predicted"/>
<evidence type="ECO:0000313" key="2">
    <source>
        <dbReference type="EMBL" id="PJO42342.1"/>
    </source>
</evidence>
<feature type="transmembrane region" description="Helical" evidence="1">
    <location>
        <begin position="40"/>
        <end position="60"/>
    </location>
</feature>
<keyword evidence="1" id="KW-0812">Transmembrane</keyword>
<protein>
    <submittedName>
        <fullName evidence="2">Uncharacterized protein</fullName>
    </submittedName>
</protein>
<comment type="caution">
    <text evidence="2">The sequence shown here is derived from an EMBL/GenBank/DDBJ whole genome shotgun (WGS) entry which is preliminary data.</text>
</comment>
<name>A0A2M9Q303_9BACI</name>
<reference evidence="2 3" key="1">
    <citation type="submission" date="2017-11" db="EMBL/GenBank/DDBJ databases">
        <title>Bacterial isolate from king chilli rhizosphere.</title>
        <authorList>
            <person name="Takhelmayum P."/>
            <person name="Sarangthem I."/>
        </authorList>
    </citation>
    <scope>NUCLEOTIDE SEQUENCE [LARGE SCALE GENOMIC DNA]</scope>
    <source>
        <strain evidence="3">t26</strain>
    </source>
</reference>
<gene>
    <name evidence="2" type="ORF">CWD94_18880</name>
</gene>
<organism evidence="2 3">
    <name type="scientific">Lysinibacillus xylanilyticus</name>
    <dbReference type="NCBI Taxonomy" id="582475"/>
    <lineage>
        <taxon>Bacteria</taxon>
        <taxon>Bacillati</taxon>
        <taxon>Bacillota</taxon>
        <taxon>Bacilli</taxon>
        <taxon>Bacillales</taxon>
        <taxon>Bacillaceae</taxon>
        <taxon>Lysinibacillus</taxon>
    </lineage>
</organism>
<dbReference type="EMBL" id="PHQY01000656">
    <property type="protein sequence ID" value="PJO42342.1"/>
    <property type="molecule type" value="Genomic_DNA"/>
</dbReference>
<keyword evidence="1" id="KW-1133">Transmembrane helix</keyword>
<dbReference type="Proteomes" id="UP000232101">
    <property type="component" value="Unassembled WGS sequence"/>
</dbReference>
<sequence>MNEWQKELMKVTGDMEESKERVKKRVLQQQVIKAKKPIRFMLLTAIVTFCLAGIVLVQLLNEETKQSSNVFNDTQLTHFEKITRINWGKQDEGFYTKEAFERYKNVVAIYYYAKSLGLHYSEAELKAVRNEHYEDLVRIQKVPEYAVLFKEEGVEKYFRKYLEPLLPMYTAKTKLDTFYLEKYPTFPKGIVQEIAAQDALRYFDKHFAEQAKTFEEQNGIKNYYSSSQGIMYLGTVIKVEVEPNAFLFVEGVIPKDLENLSQEQIVEKYPKATWYPVLDDFPVKQGDYVRIESNSNQSIDENGIVTHYGVLNNVVISEPTVTTKLNIQNEQEVMQFFRQTEWQPAKDIGTPPDYSFMLEGVRIDVWLSYGQSLYLNKVGYGSVHLSQKRSEELMKILGIN</sequence>
<dbReference type="RefSeq" id="WP_100544395.1">
    <property type="nucleotide sequence ID" value="NZ_CP158849.1"/>
</dbReference>
<evidence type="ECO:0000256" key="1">
    <source>
        <dbReference type="SAM" id="Phobius"/>
    </source>
</evidence>
<keyword evidence="1" id="KW-0472">Membrane</keyword>
<accession>A0A2M9Q303</accession>